<keyword evidence="1" id="KW-0575">Peroxidase</keyword>
<dbReference type="OrthoDB" id="823504at2759"/>
<evidence type="ECO:0000313" key="2">
    <source>
        <dbReference type="EMBL" id="OQR79506.1"/>
    </source>
</evidence>
<sequence length="211" mass="23381">MKIVVTPTRGAEVAPLAIPMPVEGRANRDRTPIILVNGMIKVGVKVSTVVCTINLCTWLIGDEAEDEAVVLIEETVATSQTQQLLFNTTEPEIFRAGVASTPREPFWFLGAIEKTKVASKNLSALASVTESATRDIAQNLNLSPRDVTFGLTKVDTKRTFLEQNCPYHIGVRACAPERYRNYDGFCNNIENPYWGSANLRYLRFLPPSYAD</sequence>
<dbReference type="InterPro" id="IPR010255">
    <property type="entry name" value="Haem_peroxidase_sf"/>
</dbReference>
<dbReference type="AlphaFoldDB" id="A0A1V9Y197"/>
<evidence type="ECO:0000313" key="3">
    <source>
        <dbReference type="Proteomes" id="UP000192247"/>
    </source>
</evidence>
<dbReference type="EMBL" id="MNPL01001032">
    <property type="protein sequence ID" value="OQR79506.1"/>
    <property type="molecule type" value="Genomic_DNA"/>
</dbReference>
<dbReference type="GO" id="GO:0006979">
    <property type="term" value="P:response to oxidative stress"/>
    <property type="evidence" value="ECO:0007669"/>
    <property type="project" value="InterPro"/>
</dbReference>
<organism evidence="2 3">
    <name type="scientific">Tropilaelaps mercedesae</name>
    <dbReference type="NCBI Taxonomy" id="418985"/>
    <lineage>
        <taxon>Eukaryota</taxon>
        <taxon>Metazoa</taxon>
        <taxon>Ecdysozoa</taxon>
        <taxon>Arthropoda</taxon>
        <taxon>Chelicerata</taxon>
        <taxon>Arachnida</taxon>
        <taxon>Acari</taxon>
        <taxon>Parasitiformes</taxon>
        <taxon>Mesostigmata</taxon>
        <taxon>Gamasina</taxon>
        <taxon>Dermanyssoidea</taxon>
        <taxon>Laelapidae</taxon>
        <taxon>Tropilaelaps</taxon>
    </lineage>
</organism>
<dbReference type="Proteomes" id="UP000192247">
    <property type="component" value="Unassembled WGS sequence"/>
</dbReference>
<protein>
    <submittedName>
        <fullName evidence="2">Uncharacterized protein</fullName>
    </submittedName>
</protein>
<comment type="caution">
    <text evidence="2">The sequence shown here is derived from an EMBL/GenBank/DDBJ whole genome shotgun (WGS) entry which is preliminary data.</text>
</comment>
<gene>
    <name evidence="2" type="ORF">BIW11_05689</name>
</gene>
<keyword evidence="3" id="KW-1185">Reference proteome</keyword>
<dbReference type="STRING" id="418985.A0A1V9Y197"/>
<dbReference type="Pfam" id="PF03098">
    <property type="entry name" value="An_peroxidase"/>
    <property type="match status" value="1"/>
</dbReference>
<name>A0A1V9Y197_9ACAR</name>
<dbReference type="InterPro" id="IPR037120">
    <property type="entry name" value="Haem_peroxidase_sf_animal"/>
</dbReference>
<dbReference type="Gene3D" id="1.10.640.10">
    <property type="entry name" value="Haem peroxidase domain superfamily, animal type"/>
    <property type="match status" value="1"/>
</dbReference>
<dbReference type="GO" id="GO:0020037">
    <property type="term" value="F:heme binding"/>
    <property type="evidence" value="ECO:0007669"/>
    <property type="project" value="InterPro"/>
</dbReference>
<reference evidence="2 3" key="1">
    <citation type="journal article" date="2017" name="Gigascience">
        <title>Draft genome of the honey bee ectoparasitic mite, Tropilaelaps mercedesae, is shaped by the parasitic life history.</title>
        <authorList>
            <person name="Dong X."/>
            <person name="Armstrong S.D."/>
            <person name="Xia D."/>
            <person name="Makepeace B.L."/>
            <person name="Darby A.C."/>
            <person name="Kadowaki T."/>
        </authorList>
    </citation>
    <scope>NUCLEOTIDE SEQUENCE [LARGE SCALE GENOMIC DNA]</scope>
    <source>
        <strain evidence="2">Wuxi-XJTLU</strain>
    </source>
</reference>
<evidence type="ECO:0000256" key="1">
    <source>
        <dbReference type="ARBA" id="ARBA00022559"/>
    </source>
</evidence>
<dbReference type="InParanoid" id="A0A1V9Y197"/>
<dbReference type="GO" id="GO:0004601">
    <property type="term" value="F:peroxidase activity"/>
    <property type="evidence" value="ECO:0007669"/>
    <property type="project" value="UniProtKB-KW"/>
</dbReference>
<dbReference type="PANTHER" id="PTHR11475:SF134">
    <property type="entry name" value="LD42267P"/>
    <property type="match status" value="1"/>
</dbReference>
<dbReference type="InterPro" id="IPR019791">
    <property type="entry name" value="Haem_peroxidase_animal"/>
</dbReference>
<dbReference type="PROSITE" id="PS50292">
    <property type="entry name" value="PEROXIDASE_3"/>
    <property type="match status" value="1"/>
</dbReference>
<proteinExistence type="predicted"/>
<dbReference type="PANTHER" id="PTHR11475">
    <property type="entry name" value="OXIDASE/PEROXIDASE"/>
    <property type="match status" value="1"/>
</dbReference>
<accession>A0A1V9Y197</accession>
<dbReference type="SUPFAM" id="SSF48113">
    <property type="entry name" value="Heme-dependent peroxidases"/>
    <property type="match status" value="1"/>
</dbReference>
<keyword evidence="1" id="KW-0560">Oxidoreductase</keyword>
<feature type="non-terminal residue" evidence="2">
    <location>
        <position position="211"/>
    </location>
</feature>